<feature type="region of interest" description="Disordered" evidence="5">
    <location>
        <begin position="1"/>
        <end position="27"/>
    </location>
</feature>
<feature type="region of interest" description="Disordered" evidence="5">
    <location>
        <begin position="210"/>
        <end position="234"/>
    </location>
</feature>
<gene>
    <name evidence="6" type="ORF">g.61941</name>
</gene>
<evidence type="ECO:0000256" key="1">
    <source>
        <dbReference type="ARBA" id="ARBA00005434"/>
    </source>
</evidence>
<feature type="repeat" description="WD" evidence="4">
    <location>
        <begin position="333"/>
        <end position="368"/>
    </location>
</feature>
<evidence type="ECO:0000313" key="6">
    <source>
        <dbReference type="EMBL" id="JAT70715.1"/>
    </source>
</evidence>
<proteinExistence type="inferred from homology"/>
<protein>
    <submittedName>
        <fullName evidence="6">Uncharacterized protein</fullName>
    </submittedName>
</protein>
<keyword evidence="2 4" id="KW-0853">WD repeat</keyword>
<evidence type="ECO:0000256" key="4">
    <source>
        <dbReference type="PROSITE-ProRule" id="PRU00221"/>
    </source>
</evidence>
<sequence>MPAMGTSDGDNEYERQRQERVKRNRERLSALEIPVLAARVAPKPARPRPAVRPAKRRPTVESAGPKRRSARVAKLEADGNQIESEERGRIVTSIMLPKPDPVPAERHPKRDLAMQEIDGLAATDAAYISAWSSRLGTGPGVGMEKPEPSLPWLASLQLDAVDVAKVTRSATTHLAFHPTSETLLLAAGDKEGNLSLWYCAEAAQALDRASSRGDAGSSEGEGGSSEAATSGTAESEAEFDGLVSLGYHRQYISGLRWAGGPGHGAGLFSASYDGSLRRFDPGAGAAILLTSSEDLGLSAMDITLDGRTAVLGTNRGDLLVVDCRAKGPGALSEDGHAKKINTVHFDPGDEHVFATSSTDTCVRVWDVRRLGPTPKPVAEGAHRSSCQAAHFAPDGSHRLVSTSFDNTVGVWERRGKKELACTLSIRHDNDTGRWVTPFRAVWSPSGDAILVGNMRRAVDIIDASTGQLSTQLRSEDMTAIPSRNLVHPSVEVLAAATSSGRIHLYR</sequence>
<dbReference type="AlphaFoldDB" id="A0A1D1ZVC9"/>
<dbReference type="PROSITE" id="PS50082">
    <property type="entry name" value="WD_REPEATS_2"/>
    <property type="match status" value="2"/>
</dbReference>
<keyword evidence="3" id="KW-0677">Repeat</keyword>
<feature type="region of interest" description="Disordered" evidence="5">
    <location>
        <begin position="39"/>
        <end position="74"/>
    </location>
</feature>
<dbReference type="GO" id="GO:0005634">
    <property type="term" value="C:nucleus"/>
    <property type="evidence" value="ECO:0007669"/>
    <property type="project" value="TreeGrafter"/>
</dbReference>
<dbReference type="GO" id="GO:2000001">
    <property type="term" value="P:regulation of DNA damage checkpoint"/>
    <property type="evidence" value="ECO:0007669"/>
    <property type="project" value="TreeGrafter"/>
</dbReference>
<feature type="repeat" description="WD" evidence="4">
    <location>
        <begin position="379"/>
        <end position="412"/>
    </location>
</feature>
<dbReference type="PANTHER" id="PTHR14773:SF0">
    <property type="entry name" value="WD REPEAT-CONTAINING PROTEIN 76"/>
    <property type="match status" value="1"/>
</dbReference>
<feature type="compositionally biased region" description="Low complexity" evidence="5">
    <location>
        <begin position="212"/>
        <end position="234"/>
    </location>
</feature>
<dbReference type="GO" id="GO:0003677">
    <property type="term" value="F:DNA binding"/>
    <property type="evidence" value="ECO:0007669"/>
    <property type="project" value="TreeGrafter"/>
</dbReference>
<dbReference type="InterPro" id="IPR001680">
    <property type="entry name" value="WD40_rpt"/>
</dbReference>
<dbReference type="Gene3D" id="2.130.10.10">
    <property type="entry name" value="YVTN repeat-like/Quinoprotein amine dehydrogenase"/>
    <property type="match status" value="1"/>
</dbReference>
<dbReference type="EMBL" id="GDKF01007907">
    <property type="protein sequence ID" value="JAT70715.1"/>
    <property type="molecule type" value="Transcribed_RNA"/>
</dbReference>
<accession>A0A1D1ZVC9</accession>
<feature type="compositionally biased region" description="Basic and acidic residues" evidence="5">
    <location>
        <begin position="12"/>
        <end position="27"/>
    </location>
</feature>
<dbReference type="SMART" id="SM00320">
    <property type="entry name" value="WD40"/>
    <property type="match status" value="4"/>
</dbReference>
<dbReference type="InterPro" id="IPR050853">
    <property type="entry name" value="WD_repeat_DNA-damage-binding"/>
</dbReference>
<organism evidence="6">
    <name type="scientific">Auxenochlorella protothecoides</name>
    <name type="common">Green microalga</name>
    <name type="synonym">Chlorella protothecoides</name>
    <dbReference type="NCBI Taxonomy" id="3075"/>
    <lineage>
        <taxon>Eukaryota</taxon>
        <taxon>Viridiplantae</taxon>
        <taxon>Chlorophyta</taxon>
        <taxon>core chlorophytes</taxon>
        <taxon>Trebouxiophyceae</taxon>
        <taxon>Chlorellales</taxon>
        <taxon>Chlorellaceae</taxon>
        <taxon>Auxenochlorella</taxon>
    </lineage>
</organism>
<dbReference type="SUPFAM" id="SSF50978">
    <property type="entry name" value="WD40 repeat-like"/>
    <property type="match status" value="1"/>
</dbReference>
<dbReference type="PANTHER" id="PTHR14773">
    <property type="entry name" value="WD REPEAT-CONTAINING PROTEIN 76"/>
    <property type="match status" value="1"/>
</dbReference>
<dbReference type="Pfam" id="PF00400">
    <property type="entry name" value="WD40"/>
    <property type="match status" value="2"/>
</dbReference>
<evidence type="ECO:0000256" key="5">
    <source>
        <dbReference type="SAM" id="MobiDB-lite"/>
    </source>
</evidence>
<name>A0A1D1ZVC9_AUXPR</name>
<evidence type="ECO:0000256" key="3">
    <source>
        <dbReference type="ARBA" id="ARBA00022737"/>
    </source>
</evidence>
<evidence type="ECO:0000256" key="2">
    <source>
        <dbReference type="ARBA" id="ARBA00022574"/>
    </source>
</evidence>
<dbReference type="InterPro" id="IPR015943">
    <property type="entry name" value="WD40/YVTN_repeat-like_dom_sf"/>
</dbReference>
<dbReference type="PROSITE" id="PS50294">
    <property type="entry name" value="WD_REPEATS_REGION"/>
    <property type="match status" value="1"/>
</dbReference>
<dbReference type="InterPro" id="IPR036322">
    <property type="entry name" value="WD40_repeat_dom_sf"/>
</dbReference>
<reference evidence="6" key="1">
    <citation type="submission" date="2015-08" db="EMBL/GenBank/DDBJ databases">
        <authorList>
            <person name="Babu N.S."/>
            <person name="Beckwith C.J."/>
            <person name="Beseler K.G."/>
            <person name="Brison A."/>
            <person name="Carone J.V."/>
            <person name="Caskin T.P."/>
            <person name="Diamond M."/>
            <person name="Durham M.E."/>
            <person name="Foxe J.M."/>
            <person name="Go M."/>
            <person name="Henderson B.A."/>
            <person name="Jones I.B."/>
            <person name="McGettigan J.A."/>
            <person name="Micheletti S.J."/>
            <person name="Nasrallah M.E."/>
            <person name="Ortiz D."/>
            <person name="Piller C.R."/>
            <person name="Privatt S.R."/>
            <person name="Schneider S.L."/>
            <person name="Sharp S."/>
            <person name="Smith T.C."/>
            <person name="Stanton J.D."/>
            <person name="Ullery H.E."/>
            <person name="Wilson R.J."/>
            <person name="Serrano M.G."/>
            <person name="Buck G."/>
            <person name="Lee V."/>
            <person name="Wang Y."/>
            <person name="Carvalho R."/>
            <person name="Voegtly L."/>
            <person name="Shi R."/>
            <person name="Duckworth R."/>
            <person name="Johnson A."/>
            <person name="Loviza R."/>
            <person name="Walstead R."/>
            <person name="Shah Z."/>
            <person name="Kiflezghi M."/>
            <person name="Wade K."/>
            <person name="Ball S.L."/>
            <person name="Bradley K.W."/>
            <person name="Asai D.J."/>
            <person name="Bowman C.A."/>
            <person name="Russell D.A."/>
            <person name="Pope W.H."/>
            <person name="Jacobs-Sera D."/>
            <person name="Hendrix R.W."/>
            <person name="Hatfull G.F."/>
        </authorList>
    </citation>
    <scope>NUCLEOTIDE SEQUENCE</scope>
</reference>
<comment type="similarity">
    <text evidence="1">Belongs to the WD repeat DDB2/WDR76 family.</text>
</comment>